<organism evidence="7 8">
    <name type="scientific">Sphaerisporangium aureirubrum</name>
    <dbReference type="NCBI Taxonomy" id="1544736"/>
    <lineage>
        <taxon>Bacteria</taxon>
        <taxon>Bacillati</taxon>
        <taxon>Actinomycetota</taxon>
        <taxon>Actinomycetes</taxon>
        <taxon>Streptosporangiales</taxon>
        <taxon>Streptosporangiaceae</taxon>
        <taxon>Sphaerisporangium</taxon>
    </lineage>
</organism>
<dbReference type="Pfam" id="PF13193">
    <property type="entry name" value="AMP-binding_C"/>
    <property type="match status" value="3"/>
</dbReference>
<dbReference type="RefSeq" id="WP_380753483.1">
    <property type="nucleotide sequence ID" value="NZ_JBHSRF010000020.1"/>
</dbReference>
<dbReference type="Gene3D" id="3.30.559.30">
    <property type="entry name" value="Nonribosomal peptide synthetase, condensation domain"/>
    <property type="match status" value="6"/>
</dbReference>
<feature type="domain" description="Carrier" evidence="6">
    <location>
        <begin position="2470"/>
        <end position="2544"/>
    </location>
</feature>
<dbReference type="InterPro" id="IPR020845">
    <property type="entry name" value="AMP-binding_CS"/>
</dbReference>
<protein>
    <submittedName>
        <fullName evidence="7">Amino acid adenylation domain-containing protein</fullName>
    </submittedName>
</protein>
<dbReference type="InterPro" id="IPR010071">
    <property type="entry name" value="AA_adenyl_dom"/>
</dbReference>
<dbReference type="InterPro" id="IPR020806">
    <property type="entry name" value="PKS_PP-bd"/>
</dbReference>
<dbReference type="SMART" id="SM00823">
    <property type="entry name" value="PKS_PP"/>
    <property type="match status" value="3"/>
</dbReference>
<dbReference type="NCBIfam" id="NF003417">
    <property type="entry name" value="PRK04813.1"/>
    <property type="match status" value="4"/>
</dbReference>
<dbReference type="Gene3D" id="1.10.1200.10">
    <property type="entry name" value="ACP-like"/>
    <property type="match status" value="3"/>
</dbReference>
<evidence type="ECO:0000256" key="3">
    <source>
        <dbReference type="ARBA" id="ARBA00022553"/>
    </source>
</evidence>
<dbReference type="InterPro" id="IPR023213">
    <property type="entry name" value="CAT-like_dom_sf"/>
</dbReference>
<dbReference type="NCBIfam" id="TIGR01733">
    <property type="entry name" value="AA-adenyl-dom"/>
    <property type="match status" value="3"/>
</dbReference>
<dbReference type="CDD" id="cd05930">
    <property type="entry name" value="A_NRPS"/>
    <property type="match status" value="1"/>
</dbReference>
<dbReference type="InterPro" id="IPR025110">
    <property type="entry name" value="AMP-bd_C"/>
</dbReference>
<name>A0ABW1NIH1_9ACTN</name>
<keyword evidence="2" id="KW-0596">Phosphopantetheine</keyword>
<reference evidence="8" key="1">
    <citation type="journal article" date="2019" name="Int. J. Syst. Evol. Microbiol.">
        <title>The Global Catalogue of Microorganisms (GCM) 10K type strain sequencing project: providing services to taxonomists for standard genome sequencing and annotation.</title>
        <authorList>
            <consortium name="The Broad Institute Genomics Platform"/>
            <consortium name="The Broad Institute Genome Sequencing Center for Infectious Disease"/>
            <person name="Wu L."/>
            <person name="Ma J."/>
        </authorList>
    </citation>
    <scope>NUCLEOTIDE SEQUENCE [LARGE SCALE GENOMIC DNA]</scope>
    <source>
        <strain evidence="8">JCM 30346</strain>
    </source>
</reference>
<dbReference type="NCBIfam" id="TIGR01720">
    <property type="entry name" value="NRPS-para261"/>
    <property type="match status" value="3"/>
</dbReference>
<dbReference type="Pfam" id="PF00668">
    <property type="entry name" value="Condensation"/>
    <property type="match status" value="6"/>
</dbReference>
<dbReference type="InterPro" id="IPR036736">
    <property type="entry name" value="ACP-like_sf"/>
</dbReference>
<dbReference type="SUPFAM" id="SSF56801">
    <property type="entry name" value="Acetyl-CoA synthetase-like"/>
    <property type="match status" value="3"/>
</dbReference>
<dbReference type="CDD" id="cd12117">
    <property type="entry name" value="A_NRPS_Srf_like"/>
    <property type="match status" value="2"/>
</dbReference>
<evidence type="ECO:0000313" key="8">
    <source>
        <dbReference type="Proteomes" id="UP001596137"/>
    </source>
</evidence>
<dbReference type="InterPro" id="IPR009081">
    <property type="entry name" value="PP-bd_ACP"/>
</dbReference>
<dbReference type="InterPro" id="IPR000873">
    <property type="entry name" value="AMP-dep_synth/lig_dom"/>
</dbReference>
<keyword evidence="5" id="KW-0045">Antibiotic biosynthesis</keyword>
<dbReference type="InterPro" id="IPR045851">
    <property type="entry name" value="AMP-bd_C_sf"/>
</dbReference>
<dbReference type="CDD" id="cd19534">
    <property type="entry name" value="E_NRPS"/>
    <property type="match status" value="2"/>
</dbReference>
<keyword evidence="3" id="KW-0597">Phosphoprotein</keyword>
<dbReference type="Gene3D" id="3.30.300.30">
    <property type="match status" value="3"/>
</dbReference>
<dbReference type="PROSITE" id="PS50075">
    <property type="entry name" value="CARRIER"/>
    <property type="match status" value="3"/>
</dbReference>
<dbReference type="PANTHER" id="PTHR45527:SF1">
    <property type="entry name" value="FATTY ACID SYNTHASE"/>
    <property type="match status" value="1"/>
</dbReference>
<dbReference type="PROSITE" id="PS00012">
    <property type="entry name" value="PHOSPHOPANTETHEINE"/>
    <property type="match status" value="3"/>
</dbReference>
<dbReference type="EMBL" id="JBHSRF010000020">
    <property type="protein sequence ID" value="MFC6082748.1"/>
    <property type="molecule type" value="Genomic_DNA"/>
</dbReference>
<evidence type="ECO:0000313" key="7">
    <source>
        <dbReference type="EMBL" id="MFC6082748.1"/>
    </source>
</evidence>
<dbReference type="SUPFAM" id="SSF52777">
    <property type="entry name" value="CoA-dependent acyltransferases"/>
    <property type="match status" value="12"/>
</dbReference>
<dbReference type="Gene3D" id="3.30.559.10">
    <property type="entry name" value="Chloramphenicol acetyltransferase-like domain"/>
    <property type="match status" value="6"/>
</dbReference>
<dbReference type="PANTHER" id="PTHR45527">
    <property type="entry name" value="NONRIBOSOMAL PEPTIDE SYNTHETASE"/>
    <property type="match status" value="1"/>
</dbReference>
<dbReference type="Proteomes" id="UP001596137">
    <property type="component" value="Unassembled WGS sequence"/>
</dbReference>
<feature type="domain" description="Carrier" evidence="6">
    <location>
        <begin position="950"/>
        <end position="1024"/>
    </location>
</feature>
<comment type="cofactor">
    <cofactor evidence="1">
        <name>pantetheine 4'-phosphate</name>
        <dbReference type="ChEBI" id="CHEBI:47942"/>
    </cofactor>
</comment>
<evidence type="ECO:0000256" key="1">
    <source>
        <dbReference type="ARBA" id="ARBA00001957"/>
    </source>
</evidence>
<feature type="domain" description="Carrier" evidence="6">
    <location>
        <begin position="4010"/>
        <end position="4084"/>
    </location>
</feature>
<dbReference type="InterPro" id="IPR006162">
    <property type="entry name" value="Ppantetheine_attach_site"/>
</dbReference>
<accession>A0ABW1NIH1</accession>
<evidence type="ECO:0000256" key="4">
    <source>
        <dbReference type="ARBA" id="ARBA00022737"/>
    </source>
</evidence>
<keyword evidence="8" id="KW-1185">Reference proteome</keyword>
<dbReference type="Pfam" id="PF00501">
    <property type="entry name" value="AMP-binding"/>
    <property type="match status" value="3"/>
</dbReference>
<dbReference type="Gene3D" id="3.40.50.980">
    <property type="match status" value="6"/>
</dbReference>
<dbReference type="SUPFAM" id="SSF47336">
    <property type="entry name" value="ACP-like"/>
    <property type="match status" value="3"/>
</dbReference>
<dbReference type="Gene3D" id="2.30.38.10">
    <property type="entry name" value="Luciferase, Domain 3"/>
    <property type="match status" value="3"/>
</dbReference>
<evidence type="ECO:0000259" key="6">
    <source>
        <dbReference type="PROSITE" id="PS50075"/>
    </source>
</evidence>
<dbReference type="PROSITE" id="PS00455">
    <property type="entry name" value="AMP_BINDING"/>
    <property type="match status" value="3"/>
</dbReference>
<dbReference type="Pfam" id="PF00550">
    <property type="entry name" value="PP-binding"/>
    <property type="match status" value="3"/>
</dbReference>
<dbReference type="InterPro" id="IPR010060">
    <property type="entry name" value="NRPS_synth"/>
</dbReference>
<proteinExistence type="predicted"/>
<dbReference type="CDD" id="cd19543">
    <property type="entry name" value="DCL_NRPS"/>
    <property type="match status" value="2"/>
</dbReference>
<comment type="caution">
    <text evidence="7">The sequence shown here is derived from an EMBL/GenBank/DDBJ whole genome shotgun (WGS) entry which is preliminary data.</text>
</comment>
<gene>
    <name evidence="7" type="ORF">ACFP1K_16380</name>
</gene>
<evidence type="ECO:0000256" key="5">
    <source>
        <dbReference type="ARBA" id="ARBA00023194"/>
    </source>
</evidence>
<evidence type="ECO:0000256" key="2">
    <source>
        <dbReference type="ARBA" id="ARBA00022450"/>
    </source>
</evidence>
<keyword evidence="4" id="KW-0677">Repeat</keyword>
<dbReference type="InterPro" id="IPR001242">
    <property type="entry name" value="Condensation_dom"/>
</dbReference>
<sequence length="4574" mass="487377">MSENSYPVTPVQQAMSAALERTPAGARGAFWAQGVREFTGGPDEAAFRRAFEIVTGRHAALRAGFSAGGPIQVVEDRVEVPLEMLDWRDLAGGDDGAREERLAELLRADRERGFDPARPPLLRAYLIDLGERSQLVCGVYRGVCDGPSLRVVLDEVALTYAALRRGAISALSPVWPYHDVVAWQVGRNRSESEPFWREYLAGLDAPTSLPADRQAEDHGTRDRRRIELSPRVTAALAELARRADVTLATVAHAAWALLLSRHSGESDVVFGLSLPCRPAGMEPLVGSFVTTAPLRVRVPSDVPFTTWLRQVHEIHKAVRRHGFTPPDDIQAVSEIDPGTPLFGSAVIDVPDDAYGLGVLPYADPEYRPMNVTVSGGRCLAFEVTFSAAAFDAATVEGLLERLAGVLGVVAADGGAAVGSVGLVGAAEVDGVTALGVSGVGVEETSLAAMFARRVAAGRDVLAVRGGGVELTYGELDVRAGGVAALLRGAGARAGVRVGLFVERGVDFVTAILGAAGIGASYVPLDPSWPLSRLRFVIEDSGVDVVVTGAQPLPEGVLPGGARAVDLRDAGTGGSISADAVNAAGDDALYVMYTSGSTGVPKGVEVTHGGVVRLCVDPVLGIGPGDVVAQLAPVSFDASTFEIWGALLNGASLVVATGGRVEGVDVGAFLREHEVSVAHVTAGLFHQVVESAPESFDGLRLLLTGGDALSAGHCERVRRRLPNLRFVACYGPTECTTFSSIFDFGSGFPVGDGVVPIGRPVVSTSLFVVDQWMNLVPAGVPGELLVGGIGVGRGYVGRAGLTAERFIADHLSGRPGERLYRTGDRVRWRADGVLEFLGRTDAQVKIRGFRIEPGEVEAVLAEHPAVSDAVVVARADGPSGKWLVGYVVAEEPGGVEIADLRAYMHGRLPEYMVPSVFMVVEGFALTANDKIDRRALPDPDIRLAVETTYVAPSTDAETTLAGIWSQVLGVDRVGLHDNFFELGGDSILSLQIVARARAAGLQLDVADVFARQSVGELALAVRDAPATVLAEQGTVTGPVPLTPIQHRFAAEELADRDHWNWSGVFELTPGVDAATLARAVDAVVAHHDALRLRFRYDQAAGEWTQENAAGEPAGLFSVTDAAGLDEPRLAELVTGRMTEAQGSLSLADGPLLRAVYFERGDRPGVLGLTAHHLVMDAVSWNVLLDDLGTAYRAIAADGTAEGALPRKTTSFQQWAGRLQEYAASAEALAEADHWLAQVEHEFRPPLDGPGTAAGDDGAVVRAWLDAETTSALLTRAHKAYRTQINDVLLAALLQTVGRWAGTGAVTINLESHGREAVAADIDVSRTVGWFTSIFPVALSAPDLDDPAGVLKAVKEQLRRSPRRGVGFGALRYLGDTADPRVRRLAESAEPYVGFNYLGGLDSSSGGIVARRLPSAWAGPDGQTRAHGLQIEVFQDDDGRLAFEWHYGSGTHRAETVQRVAAEYARALRELVEHCLSPQAGGHTPSDFPLAALEQGALDTLAAAARAAGSELADVYPLTPVQQGILFHALQAPEGSGVYLAQGLYELTGRRVDAVLFQRAWDVVVDRHPALRTAFVWEGVAEPVQVVHEHVIVPFEALDWSALPEDAQRERFDELLAADRARGFDVAVPPLMRVHLIDRGEGRSWLVWTMHHISTDGWSLPILLAEVARVYEGLSEGEHVTLPQVRPYRDFIAWLAERDLGEAERFWRGYLAGFEAPTPLPVDRQVTEHWAQDRRRMELSPQVTAGLTDLARRARVTVGTVVQAAWSLLLSRFGGEPDVVFGVTVSGRPADLAGMESIVGLFINTLPMRVEVPAGVPFVDWLRTLQDNQVAAQRYEYTPLVDIQRSSAVQGGVSLFDSIVVVQMTDGLSVAGGGGAPGMELLDYVELGNYPLNVAVFGGGERLGFEMTFSTGAFDAATVEGLLERLGGVLSTVAADAEAPVGGIGLVGAAELSGVKALGVSGVGVDEVSLAGMFARRVAAGRDVLAVRGGGTDLTYGELDALAGGVARSLRAAGAGARVGVFVERGAEFVAAILGAAGIGASYVPLDPSWPLTRLRFVIEDSGIEVVLTAGQPLPGELAGLAGLRTIDVRDVEPVPEGLGAGAADPGDALYVMYTSGSTGVPKGVEVTHGGVVRLCVDPVLAIGPGDVVAQLAPVTFDASTFEIWGALLNGASLVMATGGRVEGVDVGAFLREHEVSVAHVTAGLFHQVVESAPESFDGLRLLLTGGDALSVAHCERVRGRLPDLRFVACYGPTECTTFSSIFDFGSGHGTGDGVVPIGRPVVSTSLFVVDQWMNLVPAGVPGELLVGGVGVGRGYVGRADLTAERFVADHLSGRPGERLYRTGDRVRWRADGVLEFLGRTDAQVKIRGFRIEPGEVEAVLAEHPGVRDAVVVARADGPSGKRLVGYVTAEEAGGVEIADLRAYMQARLPEYMVPSVFMVVDAFALTANDKIDRRALPEPDVAASSGAEYVPPRTEAEVILAGIWSGVLGVERVGVMDNFFELGGDSILSLQIVARARAAGLQLDVADVFAKQSVRELATAVRDTPVVVLAEQGTVTGPVPLTPVQRWFTRQPIADRDRWNWSGVFELAAPVDAGTLAAAVDALVAHHDALRMRLAYDSARGAWAQENAADEPAELFSVVDAVGMDERRLAELVTERMSLLQRSLSLTDGPLLRMAYFERGDRPGWLGVTVHHLVMDGVSWSILLEDLHRLYESGGDPAALPAKTTSFRQWAEQLREFAVSPEARAETGYWLEQLESPFSVPMDGPGSSGKGDEMVVRTWLDAETTSALLTRVHRAYRTQINDVLLAGLLQALGRWAATGSVTIDLESHGREAVTEGVDLSRTVGWFTSVFPVALSAPDLDDPAGVLKAVKEQLRRSPRRGVGFGALRYLGDARRLGELPEPYIGFNYIGAADAAAPGGLVGRRLPASLCGSDGQTRAHGLQIEVYQDGDGRMAVEWQFSAGLHRPGTIERVAQGYIDALRELVGHCLSPRAGGHTPSDFPLAALEQGTLDTLAAAAREAGAELADVYPLSPVQQGILFHALQAPSGSGVYLAQGLYEYTGALDADAFRQAWDAVVARHPALRTGLLWEGVAEPVQVVHDRAAVPFEALDWSHEGDEAAQRVRLRELLEADRDRGFDLARPPLMRVTLVGRGGDRHWLVLTFHHICTDGWSLPILVDEATHIYEAARRGARAELPAVRPYRDFIAWLDGRSGSDEEFWREYLAGFEAPTPLPVDRQVTDHWAQDRRRIELPAEATAGLVELARRARVTLGTVVQAAWALLLSRSSGERDVMFGLTVSGRPAELAGMESIVGLFINTLPMRVDVPADVPFAEWLPRLQDNQVAVQRYEYTPLVDIQRYSSVPRGSALFDSIMVFGNYPQNALAEHGVFTYADSFEQGNSPLMLAVNLRDSLEVEVEYSTAAFDELSVDRLLDRFARVLVAVAADAGLLVRDVPVTLPGERELLAGPWARSAPVPDDALVPAHELVADWARSSPGETAVVCGDDRLTFAELDARAESLAGWLRSSGVGPEVAVGVVLGRGVDLVVAFMAVLKCGGVYVPLNVGQPVERLGFMLEDCGASVLVSSTDLAGDLPPFAGPVLMADRFEPAASGGVLEGRVVGKDVPLDGLAYMAFTSGSTGRPKGVGVTHRGLAGYVAGWGDVFGRLGGPGAMLSMAGAGFDVSVGDIVRALCFGRAVVFTPQSDFVSVAELHQVLDEHEIEIAEIVPGTLLRELAGYCREAGGLEKLRLVISGTDIWRHEALVAAVADVAPAAIPANVYGVTEAAIDSLLMPLTPGGLPAAEPAPGGFPAVPVDGAGLMVPVGRPLAGVRVYVVDQWLNLVPVGVAGELLVGGVGVARGYVGRAGLTSERFIADHLSGLPGERLYRTGDRVRWRADGALEFLGRTDEQVKIRGFRIEPGEIENVLAEHAAVQDAVVVARDDGPNGKRLIGYVVAEPGAVVEVADLRVFLRARLPEYMVPAVLMVVEAFALTANGKVDRRALPEPELGTTIGATYVPPSTEAEMVLAEIWSQVLGVERVGLQDNFFELGGDSILSLQIVARARAAGLQLDVADVFARQSVGELAMAVRDASAAVLAEQGLVTGPVPLTPIQHWFTRQDIADRDHWNWSGVLELSAGADLKVLGQAVDTLIAHHDALRTRFAHDAGRGGWVQENAAEETAEVFSVIDAVGLSRPRLAELVTERMTVLQRSLSLADGPLLRVAYFERGDEPGWLGVTVHHLVMDGVSWTILLDDLGQAYQAILAKGTAKGALPAKTTSVKQWAEQLRSFAGTAEVRAELGYWLEQLDSGFRVPVDGTGDNSEASRRTVRVTLDAEATSALLTRAHKAYRTRSNDLLLAALLRALGRWAGTGAVTVDLESHGREPVNDQVDLSRTVGWFTSIYPVTLSSTDLDDPAGVVKSVKEQLRRTPRRGVGYGALRHLTDDSADPRLDRLRGLPEPGILFNYMGGADAGGTGTGLVARALPVELCGPTEGADATRSHVLQIEAAQGADGQMVFDWYYSAGLHRAETVERIANDYVRELKELVEHCLDPQAGGFTPSDFPLANLNDATLAAIMKQMGGGKG</sequence>